<dbReference type="EMBL" id="JAKNJB010000038">
    <property type="protein sequence ID" value="MCG4528574.1"/>
    <property type="molecule type" value="Genomic_DNA"/>
</dbReference>
<evidence type="ECO:0008006" key="5">
    <source>
        <dbReference type="Google" id="ProtNLM"/>
    </source>
</evidence>
<gene>
    <name evidence="1" type="ORF">L0P79_16120</name>
    <name evidence="2" type="ORF">NE579_05120</name>
</gene>
<dbReference type="EMBL" id="JANFYS010000007">
    <property type="protein sequence ID" value="MCQ4769849.1"/>
    <property type="molecule type" value="Genomic_DNA"/>
</dbReference>
<name>A0AAW5JR15_9FIRM</name>
<organism evidence="2 4">
    <name type="scientific">Intestinimonas massiliensis</name>
    <name type="common">ex Afouda et al. 2020</name>
    <dbReference type="NCBI Taxonomy" id="1673721"/>
    <lineage>
        <taxon>Bacteria</taxon>
        <taxon>Bacillati</taxon>
        <taxon>Bacillota</taxon>
        <taxon>Clostridia</taxon>
        <taxon>Eubacteriales</taxon>
        <taxon>Intestinimonas</taxon>
    </lineage>
</organism>
<protein>
    <recommendedName>
        <fullName evidence="5">Response regulator</fullName>
    </recommendedName>
</protein>
<dbReference type="SUPFAM" id="SSF52172">
    <property type="entry name" value="CheY-like"/>
    <property type="match status" value="1"/>
</dbReference>
<evidence type="ECO:0000313" key="3">
    <source>
        <dbReference type="Proteomes" id="UP001200313"/>
    </source>
</evidence>
<dbReference type="InterPro" id="IPR011006">
    <property type="entry name" value="CheY-like_superfamily"/>
</dbReference>
<evidence type="ECO:0000313" key="1">
    <source>
        <dbReference type="EMBL" id="MCG4528574.1"/>
    </source>
</evidence>
<proteinExistence type="predicted"/>
<keyword evidence="3" id="KW-1185">Reference proteome</keyword>
<dbReference type="AlphaFoldDB" id="A0AAW5JR15"/>
<accession>A0AAW5JR15</accession>
<dbReference type="Proteomes" id="UP001200313">
    <property type="component" value="Unassembled WGS sequence"/>
</dbReference>
<evidence type="ECO:0000313" key="2">
    <source>
        <dbReference type="EMBL" id="MCQ4769849.1"/>
    </source>
</evidence>
<reference evidence="1 3" key="1">
    <citation type="submission" date="2022-01" db="EMBL/GenBank/DDBJ databases">
        <title>Collection of gut derived symbiotic bacterial strains cultured from healthy donors.</title>
        <authorList>
            <person name="Lin H."/>
            <person name="Kohout C."/>
            <person name="Waligurski E."/>
            <person name="Pamer E.G."/>
        </authorList>
    </citation>
    <scope>NUCLEOTIDE SEQUENCE [LARGE SCALE GENOMIC DNA]</scope>
    <source>
        <strain evidence="1 3">DFI.3.7</strain>
    </source>
</reference>
<sequence>MFRIGYIDDEPTQYANYAKKLKRRYPDMELILFENCSTREEFVDKIYEEQADVLLIDYKMASTYGFNGTTLISYINDRVQDLECFILTAVEQDRITDGLVARRNRFSKTIFDTEGDDPDKVKAFNEFVAVLRESAEVFKLRREQKVERYRELLERKKAGALNGMEEDEYRNLYRVLSSYGMVEKLPQKMLESQFDKDLERLLKAGDAILKEYGEKE</sequence>
<comment type="caution">
    <text evidence="2">The sequence shown here is derived from an EMBL/GenBank/DDBJ whole genome shotgun (WGS) entry which is preliminary data.</text>
</comment>
<evidence type="ECO:0000313" key="4">
    <source>
        <dbReference type="Proteomes" id="UP001204562"/>
    </source>
</evidence>
<dbReference type="Proteomes" id="UP001204562">
    <property type="component" value="Unassembled WGS sequence"/>
</dbReference>
<reference evidence="2" key="2">
    <citation type="submission" date="2022-06" db="EMBL/GenBank/DDBJ databases">
        <title>Isolation of gut microbiota from human fecal samples.</title>
        <authorList>
            <person name="Pamer E.G."/>
            <person name="Barat B."/>
            <person name="Waligurski E."/>
            <person name="Medina S."/>
            <person name="Paddock L."/>
            <person name="Mostad J."/>
        </authorList>
    </citation>
    <scope>NUCLEOTIDE SEQUENCE</scope>
    <source>
        <strain evidence="2">DFI.9.91</strain>
    </source>
</reference>
<dbReference type="Gene3D" id="3.40.50.2300">
    <property type="match status" value="1"/>
</dbReference>
<dbReference type="RefSeq" id="WP_238074900.1">
    <property type="nucleotide sequence ID" value="NZ_JAKNJB010000038.1"/>
</dbReference>